<organism evidence="2 3">
    <name type="scientific">Orbilia oligospora</name>
    <name type="common">Nematode-trapping fungus</name>
    <name type="synonym">Arthrobotrys oligospora</name>
    <dbReference type="NCBI Taxonomy" id="2813651"/>
    <lineage>
        <taxon>Eukaryota</taxon>
        <taxon>Fungi</taxon>
        <taxon>Dikarya</taxon>
        <taxon>Ascomycota</taxon>
        <taxon>Pezizomycotina</taxon>
        <taxon>Orbiliomycetes</taxon>
        <taxon>Orbiliales</taxon>
        <taxon>Orbiliaceae</taxon>
        <taxon>Orbilia</taxon>
    </lineage>
</organism>
<dbReference type="InterPro" id="IPR036047">
    <property type="entry name" value="F-box-like_dom_sf"/>
</dbReference>
<comment type="caution">
    <text evidence="2">The sequence shown here is derived from an EMBL/GenBank/DDBJ whole genome shotgun (WGS) entry which is preliminary data.</text>
</comment>
<feature type="domain" description="F-box" evidence="1">
    <location>
        <begin position="2"/>
        <end position="56"/>
    </location>
</feature>
<gene>
    <name evidence="2" type="ORF">TWF102_010917</name>
</gene>
<proteinExistence type="predicted"/>
<dbReference type="AlphaFoldDB" id="A0A7C8J0W4"/>
<dbReference type="EMBL" id="WIQW01000081">
    <property type="protein sequence ID" value="KAF3086730.1"/>
    <property type="molecule type" value="Genomic_DNA"/>
</dbReference>
<dbReference type="Pfam" id="PF00646">
    <property type="entry name" value="F-box"/>
    <property type="match status" value="1"/>
</dbReference>
<dbReference type="SUPFAM" id="SSF81383">
    <property type="entry name" value="F-box domain"/>
    <property type="match status" value="1"/>
</dbReference>
<name>A0A7C8J0W4_ORBOL</name>
<dbReference type="InterPro" id="IPR001810">
    <property type="entry name" value="F-box_dom"/>
</dbReference>
<evidence type="ECO:0000313" key="3">
    <source>
        <dbReference type="Proteomes" id="UP000475325"/>
    </source>
</evidence>
<dbReference type="Proteomes" id="UP000475325">
    <property type="component" value="Unassembled WGS sequence"/>
</dbReference>
<protein>
    <recommendedName>
        <fullName evidence="1">F-box domain-containing protein</fullName>
    </recommendedName>
</protein>
<accession>A0A7C8J0W4</accession>
<evidence type="ECO:0000313" key="2">
    <source>
        <dbReference type="EMBL" id="KAF3086730.1"/>
    </source>
</evidence>
<dbReference type="PROSITE" id="PS50181">
    <property type="entry name" value="FBOX"/>
    <property type="match status" value="1"/>
</dbReference>
<evidence type="ECO:0000259" key="1">
    <source>
        <dbReference type="PROSITE" id="PS50181"/>
    </source>
</evidence>
<reference evidence="2 3" key="1">
    <citation type="submission" date="2019-06" db="EMBL/GenBank/DDBJ databases">
        <authorList>
            <person name="Palmer J.M."/>
        </authorList>
    </citation>
    <scope>NUCLEOTIDE SEQUENCE [LARGE SCALE GENOMIC DNA]</scope>
    <source>
        <strain evidence="2 3">TWF102</strain>
    </source>
</reference>
<sequence>MSSTLTTLSPELQYLILNHLDSEDLFNLLFVCKSIYQIAHGELGSTLGCVGRWASVQGDSGKCRCKDKNSYKRLWQINEISQESIPFDLKWEYIKTIGVCSQSLQEKADCELIANLIDTGRLRPRSCVLKFNRRSESMNIDDELWKTLREYFDSKGSNQLSLLISIRDYNISSALHFIDGHCDKVTNLNITLSFGRGSEMFNNNPETLISHLTNILLTTPNLKHLELSFTDPDKEYRNWPIQSLSKPLSKLQAAFDSLKRLHSLRINGIFVHPSFFLKVPKSVRKLELRCMTTPLWWLSFATYPFHNVEDLVLYNKPGEFRWRDKQSERIHGLDLDDSDCKFLLESVSISTLKRFSGRAPLCGPIDILDCVLANNKGLKGKHKFIKDCGNEVLPDIESCALIMLDCLSESIMLYKKQYTWKYQQLNGRTDVQCAKEFFKQCLKSLEKRVNEVYGQHYFYEDFLYELD</sequence>